<reference evidence="11 12" key="1">
    <citation type="submission" date="2015-04" db="EMBL/GenBank/DDBJ databases">
        <authorList>
            <person name="Heijne W.H."/>
            <person name="Fedorova N.D."/>
            <person name="Nierman W.C."/>
            <person name="Vollebregt A.W."/>
            <person name="Zhao Z."/>
            <person name="Wu L."/>
            <person name="Kumar M."/>
            <person name="Stam H."/>
            <person name="van den Berg M.A."/>
            <person name="Pel H.J."/>
        </authorList>
    </citation>
    <scope>NUCLEOTIDE SEQUENCE [LARGE SCALE GENOMIC DNA]</scope>
    <source>
        <strain evidence="11 12">CBS 393.64</strain>
    </source>
</reference>
<dbReference type="STRING" id="1408163.A0A0F4Z0F9"/>
<evidence type="ECO:0000256" key="7">
    <source>
        <dbReference type="ARBA" id="ARBA00023157"/>
    </source>
</evidence>
<dbReference type="OrthoDB" id="4504960at2759"/>
<dbReference type="Gene3D" id="2.70.130.10">
    <property type="entry name" value="Mannose-6-phosphate receptor binding domain"/>
    <property type="match status" value="1"/>
</dbReference>
<gene>
    <name evidence="11" type="ORF">T310_2415</name>
</gene>
<feature type="domain" description="MRH" evidence="10">
    <location>
        <begin position="1"/>
        <end position="39"/>
    </location>
</feature>
<dbReference type="PANTHER" id="PTHR15071:SF0">
    <property type="entry name" value="MANNOSE 6-PHOSPHATE RECEPTOR-LIKE PROTEIN 1"/>
    <property type="match status" value="1"/>
</dbReference>
<evidence type="ECO:0000256" key="8">
    <source>
        <dbReference type="ARBA" id="ARBA00023180"/>
    </source>
</evidence>
<dbReference type="InterPro" id="IPR028927">
    <property type="entry name" value="Man-6-P_rcpt"/>
</dbReference>
<proteinExistence type="predicted"/>
<keyword evidence="12" id="KW-1185">Reference proteome</keyword>
<protein>
    <submittedName>
        <fullName evidence="11">Vacuolar sorting receptor (Mrl1)</fullName>
    </submittedName>
</protein>
<keyword evidence="3 9" id="KW-0812">Transmembrane</keyword>
<dbReference type="Proteomes" id="UP000053958">
    <property type="component" value="Unassembled WGS sequence"/>
</dbReference>
<keyword evidence="7" id="KW-1015">Disulfide bond</keyword>
<evidence type="ECO:0000256" key="5">
    <source>
        <dbReference type="ARBA" id="ARBA00022989"/>
    </source>
</evidence>
<dbReference type="GO" id="GO:0000139">
    <property type="term" value="C:Golgi membrane"/>
    <property type="evidence" value="ECO:0007669"/>
    <property type="project" value="UniProtKB-SubCell"/>
</dbReference>
<comment type="caution">
    <text evidence="11">The sequence shown here is derived from an EMBL/GenBank/DDBJ whole genome shotgun (WGS) entry which is preliminary data.</text>
</comment>
<dbReference type="GeneID" id="25314766"/>
<keyword evidence="8" id="KW-0325">Glycoprotein</keyword>
<keyword evidence="11" id="KW-0675">Receptor</keyword>
<evidence type="ECO:0000256" key="6">
    <source>
        <dbReference type="ARBA" id="ARBA00023136"/>
    </source>
</evidence>
<dbReference type="GO" id="GO:0005770">
    <property type="term" value="C:late endosome"/>
    <property type="evidence" value="ECO:0007669"/>
    <property type="project" value="TreeGrafter"/>
</dbReference>
<keyword evidence="5 9" id="KW-1133">Transmembrane helix</keyword>
<feature type="transmembrane region" description="Helical" evidence="9">
    <location>
        <begin position="87"/>
        <end position="108"/>
    </location>
</feature>
<evidence type="ECO:0000256" key="9">
    <source>
        <dbReference type="SAM" id="Phobius"/>
    </source>
</evidence>
<keyword evidence="6 9" id="KW-0472">Membrane</keyword>
<evidence type="ECO:0000256" key="4">
    <source>
        <dbReference type="ARBA" id="ARBA00022729"/>
    </source>
</evidence>
<dbReference type="PANTHER" id="PTHR15071">
    <property type="entry name" value="MANNOSE-6-PHOSPHATE RECEPTOR FAMILY MEMBER"/>
    <property type="match status" value="1"/>
</dbReference>
<dbReference type="EMBL" id="LASV01000096">
    <property type="protein sequence ID" value="KKA23576.1"/>
    <property type="molecule type" value="Genomic_DNA"/>
</dbReference>
<dbReference type="InterPro" id="IPR009011">
    <property type="entry name" value="Man6P_isomerase_rcpt-bd_dom_sf"/>
</dbReference>
<sequence>MSFLCDRDAPSSQATISFVGTTDSCTYFFEVRSPAACGGVPPATGGLGPAGVFGLIVLIAVAVYIIGGCAYQRTVMHQRGWRQCPNYSLWAGIFSFISDFVIIIFSSLTRCFTWKRASIGGYAGVSSQRGGGLIGAIGGRGRADLRGSRPDVDAENRLIDQLDEEWED</sequence>
<evidence type="ECO:0000256" key="3">
    <source>
        <dbReference type="ARBA" id="ARBA00022692"/>
    </source>
</evidence>
<dbReference type="PROSITE" id="PS51914">
    <property type="entry name" value="MRH"/>
    <property type="match status" value="1"/>
</dbReference>
<evidence type="ECO:0000313" key="11">
    <source>
        <dbReference type="EMBL" id="KKA23576.1"/>
    </source>
</evidence>
<accession>A0A0F4Z0F9</accession>
<dbReference type="RefSeq" id="XP_013330188.1">
    <property type="nucleotide sequence ID" value="XM_013474734.1"/>
</dbReference>
<name>A0A0F4Z0F9_RASE3</name>
<evidence type="ECO:0000313" key="12">
    <source>
        <dbReference type="Proteomes" id="UP000053958"/>
    </source>
</evidence>
<dbReference type="GO" id="GO:0010008">
    <property type="term" value="C:endosome membrane"/>
    <property type="evidence" value="ECO:0007669"/>
    <property type="project" value="UniProtKB-SubCell"/>
</dbReference>
<keyword evidence="2" id="KW-0813">Transport</keyword>
<organism evidence="11 12">
    <name type="scientific">Rasamsonia emersonii (strain ATCC 16479 / CBS 393.64 / IMI 116815)</name>
    <dbReference type="NCBI Taxonomy" id="1408163"/>
    <lineage>
        <taxon>Eukaryota</taxon>
        <taxon>Fungi</taxon>
        <taxon>Dikarya</taxon>
        <taxon>Ascomycota</taxon>
        <taxon>Pezizomycotina</taxon>
        <taxon>Eurotiomycetes</taxon>
        <taxon>Eurotiomycetidae</taxon>
        <taxon>Eurotiales</taxon>
        <taxon>Trichocomaceae</taxon>
        <taxon>Rasamsonia</taxon>
    </lineage>
</organism>
<dbReference type="GO" id="GO:0007034">
    <property type="term" value="P:vacuolar transport"/>
    <property type="evidence" value="ECO:0007669"/>
    <property type="project" value="TreeGrafter"/>
</dbReference>
<dbReference type="InterPro" id="IPR044865">
    <property type="entry name" value="MRH_dom"/>
</dbReference>
<comment type="subcellular location">
    <subcellularLocation>
        <location evidence="1">Endomembrane system</location>
    </subcellularLocation>
</comment>
<evidence type="ECO:0000256" key="2">
    <source>
        <dbReference type="ARBA" id="ARBA00022448"/>
    </source>
</evidence>
<feature type="transmembrane region" description="Helical" evidence="9">
    <location>
        <begin position="47"/>
        <end position="66"/>
    </location>
</feature>
<dbReference type="AlphaFoldDB" id="A0A0F4Z0F9"/>
<dbReference type="SUPFAM" id="SSF50911">
    <property type="entry name" value="Mannose 6-phosphate receptor domain"/>
    <property type="match status" value="1"/>
</dbReference>
<evidence type="ECO:0000256" key="1">
    <source>
        <dbReference type="ARBA" id="ARBA00004308"/>
    </source>
</evidence>
<keyword evidence="4" id="KW-0732">Signal</keyword>
<evidence type="ECO:0000259" key="10">
    <source>
        <dbReference type="PROSITE" id="PS51914"/>
    </source>
</evidence>
<dbReference type="Pfam" id="PF02157">
    <property type="entry name" value="Man-6-P_recep"/>
    <property type="match status" value="1"/>
</dbReference>